<sequence>MSNPIACLTESDTSDSDSANQNLLPYKSIFSNFDSSNHTLHNSNQTPTSSYKVEQKKHSTLANAEYSDDSMKEFSNDSDGDIEATQLLSMHFKSHLPKKNYFRLNKNPEKDSSNSKLQELLCQSSIPTKDSFSSQNNSILAATQFSNPQLLTKTLFSENLSVKYNKNATNHIGGECEIQYVQIPSKKVDFATENSMIINQTQLDINDIDEIKESTSFISETHLNQKILPDSINNLQFNLNDNKKSSYVINETQLPLEIKDAYSNIINETQFPLEIKNDYSNVINETQNYSTSLESQTSAISNPIHKTPYSNNKFDNGVTFLPSRLSQKTPSLVLSDTAENSTNINSINSTPTNSTQLIDFCSPKSAKANPLSEIEPLEKNTPHHIYDNTESSLALKPKTPIVCSALNPESSLALKSKTPIACSTFNPDFLPSGVVSDFEIEEYEDFSNCQDQPVSCKNNTSENFFFDKDAQDSNRSIKINAISGSDTNASGITPKNLDLFQVKIGAICDTISFPVACKRNQKTFDSQLNGKKKRKLFSFNNKEKITNAQINTFEIPPKSTIESSEILNSLDQSDILLGTSALNSITPKSFTDSNILPETPPTKNKIIINSAKNQTSKDNCGRESAKSAYFLPEAGNWAWQSISANCSNFFPVFIKTCNYNSPFAKNLFIDGSKSSEKKKSSSNSAYYFNDKGRVQTLLAKSSTLLNFKQIKQGDRVWAIKRRKRNAETGSVVSIERLSNLALDVMNGKTNKKALKSEIPHFIIKFDKDLECQKVPIFKVHSTSALLNMVITPQKQHFVKERGNSKDYSLLKLYNLKKRQTNESLFTPSKGATKTDIAINNNISVKGDLLLGLGFLVTFSPLLCKTQSNKDANKLKAGDISGLSQGNIDRQHLESYIISFGGTVFNSPIDFESKYIGDYKNVFILSDSPSATFKYLFGLAFGLPLVSFFWVFECIKRNTILNPLSFVLANGWSYELNTACASPPIKNFMCSYSVMLCGSRTFKDNWQMLLKRVGAKIVVSPNFMTTGTSGQKKRCDFILTEYSTDLIWRSQIMGMYHRGHIETLQEQVTKDDNGETSKQYQSPHFVSSQWAKQCLINQRVLEYDGHASYTTFCKKKSNAMRSLIKTVD</sequence>
<evidence type="ECO:0000313" key="7">
    <source>
        <dbReference type="Proteomes" id="UP000245383"/>
    </source>
</evidence>
<dbReference type="Gene3D" id="3.40.50.10190">
    <property type="entry name" value="BRCT domain"/>
    <property type="match status" value="2"/>
</dbReference>
<feature type="region of interest" description="Disordered" evidence="4">
    <location>
        <begin position="1"/>
        <end position="20"/>
    </location>
</feature>
<proteinExistence type="predicted"/>
<evidence type="ECO:0000259" key="5">
    <source>
        <dbReference type="PROSITE" id="PS50172"/>
    </source>
</evidence>
<dbReference type="OrthoDB" id="129353at2759"/>
<evidence type="ECO:0000256" key="4">
    <source>
        <dbReference type="SAM" id="MobiDB-lite"/>
    </source>
</evidence>
<name>A0A2T9YTT4_9FUNG</name>
<dbReference type="InterPro" id="IPR047249">
    <property type="entry name" value="BRCT_p53bp1-like_rpt1"/>
</dbReference>
<dbReference type="PANTHER" id="PTHR15321:SF3">
    <property type="entry name" value="TP53-BINDING PROTEIN 1"/>
    <property type="match status" value="1"/>
</dbReference>
<dbReference type="AlphaFoldDB" id="A0A2T9YTT4"/>
<dbReference type="GO" id="GO:0042393">
    <property type="term" value="F:histone binding"/>
    <property type="evidence" value="ECO:0007669"/>
    <property type="project" value="TreeGrafter"/>
</dbReference>
<accession>A0A2T9YTT4</accession>
<dbReference type="InterPro" id="IPR047252">
    <property type="entry name" value="TP53BP1-like"/>
</dbReference>
<dbReference type="GO" id="GO:0045944">
    <property type="term" value="P:positive regulation of transcription by RNA polymerase II"/>
    <property type="evidence" value="ECO:0007669"/>
    <property type="project" value="TreeGrafter"/>
</dbReference>
<gene>
    <name evidence="6" type="ORF">BB561_001654</name>
</gene>
<dbReference type="Pfam" id="PF00533">
    <property type="entry name" value="BRCT"/>
    <property type="match status" value="1"/>
</dbReference>
<comment type="subcellular location">
    <subcellularLocation>
        <location evidence="1">Nucleus</location>
    </subcellularLocation>
</comment>
<organism evidence="6 7">
    <name type="scientific">Smittium simulii</name>
    <dbReference type="NCBI Taxonomy" id="133385"/>
    <lineage>
        <taxon>Eukaryota</taxon>
        <taxon>Fungi</taxon>
        <taxon>Fungi incertae sedis</taxon>
        <taxon>Zoopagomycota</taxon>
        <taxon>Kickxellomycotina</taxon>
        <taxon>Harpellomycetes</taxon>
        <taxon>Harpellales</taxon>
        <taxon>Legeriomycetaceae</taxon>
        <taxon>Smittium</taxon>
    </lineage>
</organism>
<dbReference type="InterPro" id="IPR036420">
    <property type="entry name" value="BRCT_dom_sf"/>
</dbReference>
<dbReference type="PROSITE" id="PS50172">
    <property type="entry name" value="BRCT"/>
    <property type="match status" value="1"/>
</dbReference>
<dbReference type="InterPro" id="IPR001357">
    <property type="entry name" value="BRCT_dom"/>
</dbReference>
<dbReference type="STRING" id="133385.A0A2T9YTT4"/>
<keyword evidence="3" id="KW-0539">Nucleus</keyword>
<dbReference type="PANTHER" id="PTHR15321">
    <property type="entry name" value="TUMOR SUPPRESSOR P53-BINDING PROTEIN 1"/>
    <property type="match status" value="1"/>
</dbReference>
<evidence type="ECO:0000256" key="3">
    <source>
        <dbReference type="ARBA" id="ARBA00023242"/>
    </source>
</evidence>
<feature type="domain" description="BRCT" evidence="5">
    <location>
        <begin position="879"/>
        <end position="967"/>
    </location>
</feature>
<dbReference type="EMBL" id="MBFR01000049">
    <property type="protein sequence ID" value="PVU95706.1"/>
    <property type="molecule type" value="Genomic_DNA"/>
</dbReference>
<evidence type="ECO:0000256" key="1">
    <source>
        <dbReference type="ARBA" id="ARBA00004123"/>
    </source>
</evidence>
<comment type="caution">
    <text evidence="6">The sequence shown here is derived from an EMBL/GenBank/DDBJ whole genome shotgun (WGS) entry which is preliminary data.</text>
</comment>
<dbReference type="GO" id="GO:0000077">
    <property type="term" value="P:DNA damage checkpoint signaling"/>
    <property type="evidence" value="ECO:0007669"/>
    <property type="project" value="TreeGrafter"/>
</dbReference>
<protein>
    <recommendedName>
        <fullName evidence="5">BRCT domain-containing protein</fullName>
    </recommendedName>
</protein>
<dbReference type="SUPFAM" id="SSF52113">
    <property type="entry name" value="BRCT domain"/>
    <property type="match status" value="2"/>
</dbReference>
<keyword evidence="7" id="KW-1185">Reference proteome</keyword>
<keyword evidence="2" id="KW-0227">DNA damage</keyword>
<dbReference type="Proteomes" id="UP000245383">
    <property type="component" value="Unassembled WGS sequence"/>
</dbReference>
<evidence type="ECO:0000313" key="6">
    <source>
        <dbReference type="EMBL" id="PVU95706.1"/>
    </source>
</evidence>
<evidence type="ECO:0000256" key="2">
    <source>
        <dbReference type="ARBA" id="ARBA00022763"/>
    </source>
</evidence>
<dbReference type="GO" id="GO:0005634">
    <property type="term" value="C:nucleus"/>
    <property type="evidence" value="ECO:0007669"/>
    <property type="project" value="UniProtKB-SubCell"/>
</dbReference>
<dbReference type="CDD" id="cd17745">
    <property type="entry name" value="BRCT_p53bp1_rpt1"/>
    <property type="match status" value="1"/>
</dbReference>
<reference evidence="6 7" key="1">
    <citation type="journal article" date="2018" name="MBio">
        <title>Comparative Genomics Reveals the Core Gene Toolbox for the Fungus-Insect Symbiosis.</title>
        <authorList>
            <person name="Wang Y."/>
            <person name="Stata M."/>
            <person name="Wang W."/>
            <person name="Stajich J.E."/>
            <person name="White M.M."/>
            <person name="Moncalvo J.M."/>
        </authorList>
    </citation>
    <scope>NUCLEOTIDE SEQUENCE [LARGE SCALE GENOMIC DNA]</scope>
    <source>
        <strain evidence="6 7">SWE-8-4</strain>
    </source>
</reference>